<name>A0A437SWN5_9LACO</name>
<keyword evidence="2" id="KW-1185">Reference proteome</keyword>
<accession>A0A437SWN5</accession>
<evidence type="ECO:0000313" key="1">
    <source>
        <dbReference type="EMBL" id="RVU71341.1"/>
    </source>
</evidence>
<protein>
    <submittedName>
        <fullName evidence="1">DUF2974 domain-containing protein</fullName>
    </submittedName>
</protein>
<dbReference type="Gene3D" id="3.40.50.1820">
    <property type="entry name" value="alpha/beta hydrolase"/>
    <property type="match status" value="1"/>
</dbReference>
<organism evidence="1 2">
    <name type="scientific">Lactobacillus xujianguonis</name>
    <dbReference type="NCBI Taxonomy" id="2495899"/>
    <lineage>
        <taxon>Bacteria</taxon>
        <taxon>Bacillati</taxon>
        <taxon>Bacillota</taxon>
        <taxon>Bacilli</taxon>
        <taxon>Lactobacillales</taxon>
        <taxon>Lactobacillaceae</taxon>
        <taxon>Lactobacillus</taxon>
    </lineage>
</organism>
<gene>
    <name evidence="1" type="ORF">EJK17_02545</name>
</gene>
<comment type="caution">
    <text evidence="1">The sequence shown here is derived from an EMBL/GenBank/DDBJ whole genome shotgun (WGS) entry which is preliminary data.</text>
</comment>
<dbReference type="SUPFAM" id="SSF53474">
    <property type="entry name" value="alpha/beta-Hydrolases"/>
    <property type="match status" value="1"/>
</dbReference>
<dbReference type="RefSeq" id="WP_103661520.1">
    <property type="nucleotide sequence ID" value="NZ_ML136874.1"/>
</dbReference>
<proteinExistence type="predicted"/>
<reference evidence="1 2" key="1">
    <citation type="submission" date="2018-12" db="EMBL/GenBank/DDBJ databases">
        <authorList>
            <person name="Meng J."/>
        </authorList>
    </citation>
    <scope>NUCLEOTIDE SEQUENCE [LARGE SCALE GENOMIC DNA]</scope>
    <source>
        <strain evidence="1 2">HT111-2</strain>
    </source>
</reference>
<evidence type="ECO:0000313" key="2">
    <source>
        <dbReference type="Proteomes" id="UP000288291"/>
    </source>
</evidence>
<dbReference type="AlphaFoldDB" id="A0A437SWN5"/>
<dbReference type="InterPro" id="IPR029058">
    <property type="entry name" value="AB_hydrolase_fold"/>
</dbReference>
<sequence>MDVNKQLTDLERIKLTQKSYQELALGERITIGDHFIGIVSNSVYASDGMRAFVITNPNEVTILYKGSYGLVKGNPTTWRDEWLNTNIPILLALLANERRVPSQLKSAAELLNRTISQFKGQRVYLYGHSLGAINAQYALANCHHPEAIAGAYLYEGTNIWLLLDQKQRRRVSEMRSKIYNYVDIYDPVTLGITASPHMVGKLCYVDSKQMKPIKQHMWGGYQFDEQGNVKLRAVDEAFLEESRNEHRILRRSNDLANTLERMGQGDSIRKVALDKLNTLQQKLPDHRGIAKLTSLIDKSSFIKDNKHS</sequence>
<dbReference type="Proteomes" id="UP000288291">
    <property type="component" value="Unassembled WGS sequence"/>
</dbReference>
<dbReference type="EMBL" id="RXIA01000005">
    <property type="protein sequence ID" value="RVU71341.1"/>
    <property type="molecule type" value="Genomic_DNA"/>
</dbReference>